<dbReference type="OrthoDB" id="5390at2759"/>
<dbReference type="Gene3D" id="3.10.20.30">
    <property type="match status" value="1"/>
</dbReference>
<keyword evidence="2" id="KW-0411">Iron-sulfur</keyword>
<protein>
    <submittedName>
        <fullName evidence="4">2Fe-2S iron-sulfur cluster binding domain protein</fullName>
    </submittedName>
</protein>
<evidence type="ECO:0000256" key="2">
    <source>
        <dbReference type="ARBA" id="ARBA00023014"/>
    </source>
</evidence>
<dbReference type="STRING" id="130081.M2Y722"/>
<dbReference type="CDD" id="cd00207">
    <property type="entry name" value="fer2"/>
    <property type="match status" value="1"/>
</dbReference>
<dbReference type="Pfam" id="PF00111">
    <property type="entry name" value="Fer2"/>
    <property type="match status" value="1"/>
</dbReference>
<dbReference type="EMBL" id="KB454489">
    <property type="protein sequence ID" value="EME31828.1"/>
    <property type="molecule type" value="Genomic_DNA"/>
</dbReference>
<sequence length="133" mass="14686">MTSSHLLYRCSFLVIGTTRKTNRAMVSRKPQLCQLRSVANFSIGNQVKITFLPEGVSVLAQPGEPLYNVAERAGVELLFSCCVGDCGSCEVQVLSRQQTKKHRKLFIRPCIAKVPANKSELVLHTVGSDVPPW</sequence>
<keyword evidence="1" id="KW-0001">2Fe-2S</keyword>
<proteinExistence type="predicted"/>
<evidence type="ECO:0000259" key="3">
    <source>
        <dbReference type="PROSITE" id="PS51085"/>
    </source>
</evidence>
<dbReference type="GeneID" id="17090445"/>
<dbReference type="KEGG" id="gsl:Gasu_09020"/>
<keyword evidence="1" id="KW-0408">Iron</keyword>
<name>M2Y722_GALSU</name>
<organism evidence="4 5">
    <name type="scientific">Galdieria sulphuraria</name>
    <name type="common">Red alga</name>
    <dbReference type="NCBI Taxonomy" id="130081"/>
    <lineage>
        <taxon>Eukaryota</taxon>
        <taxon>Rhodophyta</taxon>
        <taxon>Bangiophyceae</taxon>
        <taxon>Galdieriales</taxon>
        <taxon>Galdieriaceae</taxon>
        <taxon>Galdieria</taxon>
    </lineage>
</organism>
<dbReference type="PROSITE" id="PS51085">
    <property type="entry name" value="2FE2S_FER_2"/>
    <property type="match status" value="1"/>
</dbReference>
<dbReference type="Gramene" id="EME31828">
    <property type="protein sequence ID" value="EME31828"/>
    <property type="gene ID" value="Gasu_09020"/>
</dbReference>
<evidence type="ECO:0000313" key="5">
    <source>
        <dbReference type="Proteomes" id="UP000030680"/>
    </source>
</evidence>
<evidence type="ECO:0000256" key="1">
    <source>
        <dbReference type="ARBA" id="ARBA00022714"/>
    </source>
</evidence>
<accession>M2Y722</accession>
<dbReference type="GO" id="GO:0051537">
    <property type="term" value="F:2 iron, 2 sulfur cluster binding"/>
    <property type="evidence" value="ECO:0007669"/>
    <property type="project" value="UniProtKB-KW"/>
</dbReference>
<dbReference type="Proteomes" id="UP000030680">
    <property type="component" value="Unassembled WGS sequence"/>
</dbReference>
<evidence type="ECO:0000313" key="4">
    <source>
        <dbReference type="EMBL" id="EME31828.1"/>
    </source>
</evidence>
<dbReference type="AlphaFoldDB" id="M2Y722"/>
<keyword evidence="5" id="KW-1185">Reference proteome</keyword>
<dbReference type="InterPro" id="IPR001041">
    <property type="entry name" value="2Fe-2S_ferredoxin-type"/>
</dbReference>
<dbReference type="RefSeq" id="XP_005708348.1">
    <property type="nucleotide sequence ID" value="XM_005708291.1"/>
</dbReference>
<dbReference type="SUPFAM" id="SSF54292">
    <property type="entry name" value="2Fe-2S ferredoxin-like"/>
    <property type="match status" value="1"/>
</dbReference>
<feature type="domain" description="2Fe-2S ferredoxin-type" evidence="3">
    <location>
        <begin position="47"/>
        <end position="129"/>
    </location>
</feature>
<dbReference type="InterPro" id="IPR012675">
    <property type="entry name" value="Beta-grasp_dom_sf"/>
</dbReference>
<gene>
    <name evidence="4" type="ORF">Gasu_09020</name>
</gene>
<reference evidence="5" key="1">
    <citation type="journal article" date="2013" name="Science">
        <title>Gene transfer from bacteria and archaea facilitated evolution of an extremophilic eukaryote.</title>
        <authorList>
            <person name="Schonknecht G."/>
            <person name="Chen W.H."/>
            <person name="Ternes C.M."/>
            <person name="Barbier G.G."/>
            <person name="Shrestha R.P."/>
            <person name="Stanke M."/>
            <person name="Brautigam A."/>
            <person name="Baker B.J."/>
            <person name="Banfield J.F."/>
            <person name="Garavito R.M."/>
            <person name="Carr K."/>
            <person name="Wilkerson C."/>
            <person name="Rensing S.A."/>
            <person name="Gagneul D."/>
            <person name="Dickenson N.E."/>
            <person name="Oesterhelt C."/>
            <person name="Lercher M.J."/>
            <person name="Weber A.P."/>
        </authorList>
    </citation>
    <scope>NUCLEOTIDE SEQUENCE [LARGE SCALE GENOMIC DNA]</scope>
    <source>
        <strain evidence="5">074W</strain>
    </source>
</reference>
<dbReference type="InterPro" id="IPR036010">
    <property type="entry name" value="2Fe-2S_ferredoxin-like_sf"/>
</dbReference>
<keyword evidence="1" id="KW-0479">Metal-binding</keyword>